<feature type="region of interest" description="Disordered" evidence="1">
    <location>
        <begin position="1"/>
        <end position="50"/>
    </location>
</feature>
<evidence type="ECO:0000313" key="3">
    <source>
        <dbReference type="Proteomes" id="UP000006001"/>
    </source>
</evidence>
<proteinExistence type="predicted"/>
<gene>
    <name evidence="2" type="ORF">HMPREF0762_01924</name>
</gene>
<dbReference type="AlphaFoldDB" id="D0WJ97"/>
<reference evidence="2" key="1">
    <citation type="submission" date="2009-10" db="EMBL/GenBank/DDBJ databases">
        <authorList>
            <person name="Weinstock G."/>
            <person name="Sodergren E."/>
            <person name="Clifton S."/>
            <person name="Fulton L."/>
            <person name="Fulton B."/>
            <person name="Courtney L."/>
            <person name="Fronick C."/>
            <person name="Harrison M."/>
            <person name="Strong C."/>
            <person name="Farmer C."/>
            <person name="Delahaunty K."/>
            <person name="Markovic C."/>
            <person name="Hall O."/>
            <person name="Minx P."/>
            <person name="Tomlinson C."/>
            <person name="Mitreva M."/>
            <person name="Nelson J."/>
            <person name="Hou S."/>
            <person name="Wollam A."/>
            <person name="Pepin K.H."/>
            <person name="Johnson M."/>
            <person name="Bhonagiri V."/>
            <person name="Nash W.E."/>
            <person name="Warren W."/>
            <person name="Chinwalla A."/>
            <person name="Mardis E.R."/>
            <person name="Wilson R.K."/>
        </authorList>
    </citation>
    <scope>NUCLEOTIDE SEQUENCE [LARGE SCALE GENOMIC DNA]</scope>
    <source>
        <strain evidence="2">ATCC 700122</strain>
    </source>
</reference>
<dbReference type="HOGENOM" id="CLU_3122716_0_0_11"/>
<evidence type="ECO:0000313" key="2">
    <source>
        <dbReference type="EMBL" id="EEZ60445.1"/>
    </source>
</evidence>
<dbReference type="STRING" id="649764.HMPREF0762_01924"/>
<feature type="compositionally biased region" description="Basic and acidic residues" evidence="1">
    <location>
        <begin position="11"/>
        <end position="22"/>
    </location>
</feature>
<dbReference type="EMBL" id="ACUX02000019">
    <property type="protein sequence ID" value="EEZ60445.1"/>
    <property type="molecule type" value="Genomic_DNA"/>
</dbReference>
<comment type="caution">
    <text evidence="2">The sequence shown here is derived from an EMBL/GenBank/DDBJ whole genome shotgun (WGS) entry which is preliminary data.</text>
</comment>
<dbReference type="Proteomes" id="UP000006001">
    <property type="component" value="Unassembled WGS sequence"/>
</dbReference>
<sequence>MRMRRFAQRAFNERMPNRSDSKHAKKATFTQSTDNPCLARPRRRRRYLKR</sequence>
<protein>
    <submittedName>
        <fullName evidence="2">Uncharacterized protein</fullName>
    </submittedName>
</protein>
<evidence type="ECO:0000256" key="1">
    <source>
        <dbReference type="SAM" id="MobiDB-lite"/>
    </source>
</evidence>
<name>D0WJ97_SLAES</name>
<keyword evidence="3" id="KW-1185">Reference proteome</keyword>
<accession>D0WJ97</accession>
<organism evidence="2 3">
    <name type="scientific">Slackia exigua (strain ATCC 700122 / DSM 15923 / CIP 105133 / JCM 11022 / KCTC 5966 / S-7)</name>
    <dbReference type="NCBI Taxonomy" id="649764"/>
    <lineage>
        <taxon>Bacteria</taxon>
        <taxon>Bacillati</taxon>
        <taxon>Actinomycetota</taxon>
        <taxon>Coriobacteriia</taxon>
        <taxon>Eggerthellales</taxon>
        <taxon>Eggerthellaceae</taxon>
        <taxon>Slackia</taxon>
    </lineage>
</organism>
<feature type="compositionally biased region" description="Basic residues" evidence="1">
    <location>
        <begin position="40"/>
        <end position="50"/>
    </location>
</feature>